<comment type="caution">
    <text evidence="9">The sequence shown here is derived from an EMBL/GenBank/DDBJ whole genome shotgun (WGS) entry which is preliminary data.</text>
</comment>
<dbReference type="InterPro" id="IPR016195">
    <property type="entry name" value="Pol/histidinol_Pase-like"/>
</dbReference>
<gene>
    <name evidence="9" type="ORF">DIS18_09605</name>
</gene>
<dbReference type="OrthoDB" id="9775255at2"/>
<evidence type="ECO:0000256" key="2">
    <source>
        <dbReference type="ARBA" id="ARBA00009152"/>
    </source>
</evidence>
<dbReference type="InterPro" id="IPR002912">
    <property type="entry name" value="ACT_dom"/>
</dbReference>
<evidence type="ECO:0000256" key="4">
    <source>
        <dbReference type="ARBA" id="ARBA00022605"/>
    </source>
</evidence>
<keyword evidence="4" id="KW-0028">Amino-acid biosynthesis</keyword>
<evidence type="ECO:0000256" key="6">
    <source>
        <dbReference type="ARBA" id="ARBA00023102"/>
    </source>
</evidence>
<keyword evidence="6" id="KW-0368">Histidine biosynthesis</keyword>
<dbReference type="PANTHER" id="PTHR21039">
    <property type="entry name" value="HISTIDINOL PHOSPHATASE-RELATED"/>
    <property type="match status" value="1"/>
</dbReference>
<dbReference type="InterPro" id="IPR010140">
    <property type="entry name" value="Histidinol_P_phosphatase_HisJ"/>
</dbReference>
<dbReference type="EMBL" id="QFRI01000002">
    <property type="protein sequence ID" value="PWH82497.1"/>
    <property type="molecule type" value="Genomic_DNA"/>
</dbReference>
<dbReference type="Proteomes" id="UP000245375">
    <property type="component" value="Unassembled WGS sequence"/>
</dbReference>
<reference evidence="9 10" key="2">
    <citation type="submission" date="2018-05" db="EMBL/GenBank/DDBJ databases">
        <title>Algibacter marinivivus sp. nov., isolated from sample around a algae.</title>
        <authorList>
            <person name="Zhong X."/>
        </authorList>
    </citation>
    <scope>NUCLEOTIDE SEQUENCE [LARGE SCALE GENOMIC DNA]</scope>
    <source>
        <strain evidence="9 10">ZY111</strain>
    </source>
</reference>
<dbReference type="Gene3D" id="3.30.70.260">
    <property type="match status" value="2"/>
</dbReference>
<evidence type="ECO:0000256" key="7">
    <source>
        <dbReference type="ARBA" id="ARBA00049158"/>
    </source>
</evidence>
<dbReference type="PANTHER" id="PTHR21039:SF0">
    <property type="entry name" value="HISTIDINOL-PHOSPHATASE"/>
    <property type="match status" value="1"/>
</dbReference>
<protein>
    <recommendedName>
        <fullName evidence="3">histidinol-phosphatase</fullName>
        <ecNumber evidence="3">3.1.3.15</ecNumber>
    </recommendedName>
</protein>
<dbReference type="UniPathway" id="UPA00031">
    <property type="reaction ID" value="UER00013"/>
</dbReference>
<comment type="similarity">
    <text evidence="2">Belongs to the PHP hydrolase family. HisK subfamily.</text>
</comment>
<name>A0A2U2X3Z0_9FLAO</name>
<dbReference type="GO" id="GO:0000105">
    <property type="term" value="P:L-histidine biosynthetic process"/>
    <property type="evidence" value="ECO:0007669"/>
    <property type="project" value="UniProtKB-UniPathway"/>
</dbReference>
<dbReference type="SUPFAM" id="SSF89550">
    <property type="entry name" value="PHP domain-like"/>
    <property type="match status" value="1"/>
</dbReference>
<evidence type="ECO:0000259" key="8">
    <source>
        <dbReference type="PROSITE" id="PS51671"/>
    </source>
</evidence>
<evidence type="ECO:0000313" key="9">
    <source>
        <dbReference type="EMBL" id="PWH82497.1"/>
    </source>
</evidence>
<dbReference type="Gene3D" id="3.20.20.140">
    <property type="entry name" value="Metal-dependent hydrolases"/>
    <property type="match status" value="1"/>
</dbReference>
<proteinExistence type="inferred from homology"/>
<evidence type="ECO:0000256" key="5">
    <source>
        <dbReference type="ARBA" id="ARBA00022801"/>
    </source>
</evidence>
<dbReference type="InterPro" id="IPR004013">
    <property type="entry name" value="PHP_dom"/>
</dbReference>
<dbReference type="PROSITE" id="PS51671">
    <property type="entry name" value="ACT"/>
    <property type="match status" value="1"/>
</dbReference>
<evidence type="ECO:0000313" key="10">
    <source>
        <dbReference type="Proteomes" id="UP000245375"/>
    </source>
</evidence>
<dbReference type="SUPFAM" id="SSF55021">
    <property type="entry name" value="ACT-like"/>
    <property type="match status" value="2"/>
</dbReference>
<dbReference type="GO" id="GO:0004401">
    <property type="term" value="F:histidinol-phosphatase activity"/>
    <property type="evidence" value="ECO:0007669"/>
    <property type="project" value="UniProtKB-EC"/>
</dbReference>
<reference evidence="10" key="1">
    <citation type="submission" date="2018-05" db="EMBL/GenBank/DDBJ databases">
        <title>Algibacter marinivivus sp. nov., isolated from sample around a algae.</title>
        <authorList>
            <person name="Lu D."/>
        </authorList>
    </citation>
    <scope>NUCLEOTIDE SEQUENCE [LARGE SCALE GENOMIC DNA]</scope>
    <source>
        <strain evidence="10">ZY111</strain>
    </source>
</reference>
<dbReference type="InterPro" id="IPR045865">
    <property type="entry name" value="ACT-like_dom_sf"/>
</dbReference>
<dbReference type="RefSeq" id="WP_109352864.1">
    <property type="nucleotide sequence ID" value="NZ_QFRI01000002.1"/>
</dbReference>
<evidence type="ECO:0000256" key="3">
    <source>
        <dbReference type="ARBA" id="ARBA00013085"/>
    </source>
</evidence>
<dbReference type="GO" id="GO:0005737">
    <property type="term" value="C:cytoplasm"/>
    <property type="evidence" value="ECO:0007669"/>
    <property type="project" value="TreeGrafter"/>
</dbReference>
<comment type="pathway">
    <text evidence="1">Amino-acid biosynthesis; L-histidine biosynthesis; L-histidine from 5-phospho-alpha-D-ribose 1-diphosphate: step 8/9.</text>
</comment>
<dbReference type="NCBIfam" id="TIGR01856">
    <property type="entry name" value="hisJ_fam"/>
    <property type="match status" value="1"/>
</dbReference>
<dbReference type="EC" id="3.1.3.15" evidence="3"/>
<dbReference type="AlphaFoldDB" id="A0A2U2X3Z0"/>
<keyword evidence="10" id="KW-1185">Reference proteome</keyword>
<evidence type="ECO:0000256" key="1">
    <source>
        <dbReference type="ARBA" id="ARBA00004970"/>
    </source>
</evidence>
<feature type="domain" description="ACT" evidence="8">
    <location>
        <begin position="385"/>
        <end position="458"/>
    </location>
</feature>
<sequence>MRKLNEFIWETHGIHAGTEQDHVKHGIDKLEDIIDKAIEAGNPSITFIIHSPRLTNFRYIAERETNVKFIRGNKSYLNYPKRIANLRKQYEGKINIKYGVELEWMGPDIGLQWSRSKIFQAEDADYVIGSVHFAPEGLPYDGSKEEAEELLKMRGSLEAYWGGYFDEMTQMIECFGDMIQIIGHIDLPKLNVDMPEALVNFETSSHPLANKFRTLLELIADRNLSLDVNMAGKFKGVGVYPVQSILRRANELEIPVCVGTDTHHVRYYGLNYKESLEYIQEAGYESYVSYSKLIPENRTIYDDHDLKVKYTVLNKGIELLNQRLDDTQRRIIPDFSFGGSFSEFVDLYRSATGMGEYNAIRIRKWGKSITVTNEIPKNTQTIVNGLFSEHLDKPGVISSLFNTLASEDINVETARLKSNNDGTAVAFLSIDNKNGKVQSAIDFINGTDAGLFTNLTYQENAAMPNYYGEGVYLLEMDGVKLNLALSDKVILTKHHNAPGVLLILLSALASKNINIKDLRLGKLNAIGYSALAIDGDSNVIRNLLSNLGEQYYEANLIEFHSF</sequence>
<accession>A0A2U2X3Z0</accession>
<comment type="catalytic activity">
    <reaction evidence="7">
        <text>L-histidinol phosphate + H2O = L-histidinol + phosphate</text>
        <dbReference type="Rhea" id="RHEA:14465"/>
        <dbReference type="ChEBI" id="CHEBI:15377"/>
        <dbReference type="ChEBI" id="CHEBI:43474"/>
        <dbReference type="ChEBI" id="CHEBI:57699"/>
        <dbReference type="ChEBI" id="CHEBI:57980"/>
        <dbReference type="EC" id="3.1.3.15"/>
    </reaction>
</comment>
<organism evidence="9 10">
    <name type="scientific">Algibacter marinivivus</name>
    <dbReference type="NCBI Taxonomy" id="2100723"/>
    <lineage>
        <taxon>Bacteria</taxon>
        <taxon>Pseudomonadati</taxon>
        <taxon>Bacteroidota</taxon>
        <taxon>Flavobacteriia</taxon>
        <taxon>Flavobacteriales</taxon>
        <taxon>Flavobacteriaceae</taxon>
        <taxon>Algibacter</taxon>
    </lineage>
</organism>
<dbReference type="Pfam" id="PF02811">
    <property type="entry name" value="PHP"/>
    <property type="match status" value="1"/>
</dbReference>
<keyword evidence="5" id="KW-0378">Hydrolase</keyword>